<comment type="caution">
    <text evidence="1">The sequence shown here is derived from an EMBL/GenBank/DDBJ whole genome shotgun (WGS) entry which is preliminary data.</text>
</comment>
<keyword evidence="2" id="KW-1185">Reference proteome</keyword>
<reference evidence="1" key="1">
    <citation type="submission" date="2022-02" db="EMBL/GenBank/DDBJ databases">
        <title>Plant Genome Project.</title>
        <authorList>
            <person name="Zhang R.-G."/>
        </authorList>
    </citation>
    <scope>NUCLEOTIDE SEQUENCE</scope>
    <source>
        <strain evidence="1">AT1</strain>
    </source>
</reference>
<name>A0ACC0MT72_RHOML</name>
<organism evidence="1 2">
    <name type="scientific">Rhododendron molle</name>
    <name type="common">Chinese azalea</name>
    <name type="synonym">Azalea mollis</name>
    <dbReference type="NCBI Taxonomy" id="49168"/>
    <lineage>
        <taxon>Eukaryota</taxon>
        <taxon>Viridiplantae</taxon>
        <taxon>Streptophyta</taxon>
        <taxon>Embryophyta</taxon>
        <taxon>Tracheophyta</taxon>
        <taxon>Spermatophyta</taxon>
        <taxon>Magnoliopsida</taxon>
        <taxon>eudicotyledons</taxon>
        <taxon>Gunneridae</taxon>
        <taxon>Pentapetalae</taxon>
        <taxon>asterids</taxon>
        <taxon>Ericales</taxon>
        <taxon>Ericaceae</taxon>
        <taxon>Ericoideae</taxon>
        <taxon>Rhodoreae</taxon>
        <taxon>Rhododendron</taxon>
    </lineage>
</organism>
<gene>
    <name evidence="1" type="ORF">RHMOL_Rhmol08G0282000</name>
</gene>
<proteinExistence type="predicted"/>
<accession>A0ACC0MT72</accession>
<dbReference type="EMBL" id="CM046395">
    <property type="protein sequence ID" value="KAI8544256.1"/>
    <property type="molecule type" value="Genomic_DNA"/>
</dbReference>
<sequence>MAGASVLPPAEVLLSKRVQEMALNGEQPPAPYVSRYDYDATEDDFSTVSEIPVIDLGILSSSKASSEEYEEELMKLKSALQSWGCFQEKQQGEITKIQKSYLSIKEKK</sequence>
<evidence type="ECO:0000313" key="2">
    <source>
        <dbReference type="Proteomes" id="UP001062846"/>
    </source>
</evidence>
<dbReference type="Proteomes" id="UP001062846">
    <property type="component" value="Chromosome 8"/>
</dbReference>
<protein>
    <submittedName>
        <fullName evidence="1">Uncharacterized protein</fullName>
    </submittedName>
</protein>
<evidence type="ECO:0000313" key="1">
    <source>
        <dbReference type="EMBL" id="KAI8544256.1"/>
    </source>
</evidence>